<keyword evidence="2" id="KW-1185">Reference proteome</keyword>
<dbReference type="Proteomes" id="UP000199249">
    <property type="component" value="Unassembled WGS sequence"/>
</dbReference>
<gene>
    <name evidence="1" type="ORF">SAMN04488069_103341</name>
</gene>
<proteinExistence type="predicted"/>
<dbReference type="EMBL" id="FNOV01000003">
    <property type="protein sequence ID" value="SDX83279.1"/>
    <property type="molecule type" value="Genomic_DNA"/>
</dbReference>
<dbReference type="AlphaFoldDB" id="A0A1H3EZA0"/>
<sequence>MLQATLAVLDQHADLYATNQALGKAHDELAALVAALDPTADRQRNAVTPAQPGAVKKQTKQLLAQRAAEVAAALLALADEQDDIRLHTDADYTEKQLQRQPDNDLLRIGANLHRRATEHAQPLARQNVTPQELQDLQAALDAFRQELTTPRTAVATGKALKQQISTDLRQANNLLRNRLDKYLLRYQRPQPAFYTAYQSARQTINTAARSPKSSAV</sequence>
<evidence type="ECO:0000313" key="2">
    <source>
        <dbReference type="Proteomes" id="UP000199249"/>
    </source>
</evidence>
<protein>
    <submittedName>
        <fullName evidence="1">Uncharacterized protein</fullName>
    </submittedName>
</protein>
<evidence type="ECO:0000313" key="1">
    <source>
        <dbReference type="EMBL" id="SDX83279.1"/>
    </source>
</evidence>
<name>A0A1H3EZA0_9BACT</name>
<organism evidence="1 2">
    <name type="scientific">Hymenobacter psychrophilus</name>
    <dbReference type="NCBI Taxonomy" id="651662"/>
    <lineage>
        <taxon>Bacteria</taxon>
        <taxon>Pseudomonadati</taxon>
        <taxon>Bacteroidota</taxon>
        <taxon>Cytophagia</taxon>
        <taxon>Cytophagales</taxon>
        <taxon>Hymenobacteraceae</taxon>
        <taxon>Hymenobacter</taxon>
    </lineage>
</organism>
<accession>A0A1H3EZA0</accession>
<reference evidence="2" key="1">
    <citation type="submission" date="2016-10" db="EMBL/GenBank/DDBJ databases">
        <authorList>
            <person name="Varghese N."/>
            <person name="Submissions S."/>
        </authorList>
    </citation>
    <scope>NUCLEOTIDE SEQUENCE [LARGE SCALE GENOMIC DNA]</scope>
    <source>
        <strain evidence="2">CGMCC 1.8975</strain>
    </source>
</reference>
<dbReference type="RefSeq" id="WP_092738647.1">
    <property type="nucleotide sequence ID" value="NZ_FNOV01000003.1"/>
</dbReference>
<dbReference type="OrthoDB" id="877976at2"/>